<dbReference type="Gene3D" id="2.40.128.20">
    <property type="match status" value="1"/>
</dbReference>
<dbReference type="GO" id="GO:0009615">
    <property type="term" value="P:response to virus"/>
    <property type="evidence" value="ECO:0007669"/>
    <property type="project" value="Ensembl"/>
</dbReference>
<evidence type="ECO:0000256" key="5">
    <source>
        <dbReference type="ARBA" id="ARBA00022729"/>
    </source>
</evidence>
<keyword evidence="11" id="KW-1185">Reference proteome</keyword>
<dbReference type="GO" id="GO:0042802">
    <property type="term" value="F:identical protein binding"/>
    <property type="evidence" value="ECO:0007669"/>
    <property type="project" value="Ensembl"/>
</dbReference>
<dbReference type="AlphaFoldDB" id="A0A1S3FKE2"/>
<dbReference type="GO" id="GO:0009410">
    <property type="term" value="P:response to xenobiotic stimulus"/>
    <property type="evidence" value="ECO:0007669"/>
    <property type="project" value="Ensembl"/>
</dbReference>
<protein>
    <submittedName>
        <fullName evidence="12 13">Neutrophil gelatinase-associated lipocalin</fullName>
    </submittedName>
</protein>
<dbReference type="SUPFAM" id="SSF50814">
    <property type="entry name" value="Lipocalins"/>
    <property type="match status" value="1"/>
</dbReference>
<dbReference type="PANTHER" id="PTHR11430">
    <property type="entry name" value="LIPOCALIN"/>
    <property type="match status" value="1"/>
</dbReference>
<evidence type="ECO:0000256" key="3">
    <source>
        <dbReference type="ARBA" id="ARBA00022448"/>
    </source>
</evidence>
<comment type="subcellular location">
    <subcellularLocation>
        <location evidence="1">Secreted</location>
    </subcellularLocation>
</comment>
<dbReference type="GO" id="GO:0005506">
    <property type="term" value="F:iron ion binding"/>
    <property type="evidence" value="ECO:0007669"/>
    <property type="project" value="Ensembl"/>
</dbReference>
<name>A0A1S3FKE2_DIPOR</name>
<dbReference type="GeneID" id="105989359"/>
<dbReference type="CTD" id="3934"/>
<dbReference type="GO" id="GO:1903981">
    <property type="term" value="F:enterobactin binding"/>
    <property type="evidence" value="ECO:0007669"/>
    <property type="project" value="Ensembl"/>
</dbReference>
<evidence type="ECO:0000313" key="12">
    <source>
        <dbReference type="RefSeq" id="XP_012876800.1"/>
    </source>
</evidence>
<dbReference type="Pfam" id="PF00061">
    <property type="entry name" value="Lipocalin"/>
    <property type="match status" value="1"/>
</dbReference>
<keyword evidence="6" id="KW-1015">Disulfide bond</keyword>
<dbReference type="GO" id="GO:0120162">
    <property type="term" value="P:positive regulation of cold-induced thermogenesis"/>
    <property type="evidence" value="ECO:0007669"/>
    <property type="project" value="Ensembl"/>
</dbReference>
<evidence type="ECO:0000256" key="9">
    <source>
        <dbReference type="SAM" id="SignalP"/>
    </source>
</evidence>
<evidence type="ECO:0000256" key="6">
    <source>
        <dbReference type="ARBA" id="ARBA00023157"/>
    </source>
</evidence>
<keyword evidence="5 9" id="KW-0732">Signal</keyword>
<evidence type="ECO:0000256" key="1">
    <source>
        <dbReference type="ARBA" id="ARBA00004613"/>
    </source>
</evidence>
<dbReference type="PRINTS" id="PR00179">
    <property type="entry name" value="LIPOCALIN"/>
</dbReference>
<dbReference type="GeneTree" id="ENSGT01050000244868"/>
<keyword evidence="4" id="KW-0964">Secreted</keyword>
<evidence type="ECO:0000313" key="13">
    <source>
        <dbReference type="RefSeq" id="XP_012876801.1"/>
    </source>
</evidence>
<dbReference type="RefSeq" id="XP_012876802.1">
    <property type="nucleotide sequence ID" value="XM_013021348.1"/>
</dbReference>
<sequence>MTLRFLWLGLILLVQTQFSVPNLIPAPSLHKIPLTPNFQDKQFQGKWYVIGLAGNAVQKNQGDSNMYTTTYELNEDNSYNVTSTLLRGQNCDYWNRTFVSGSVWGQYTLGDIHRYPNIQSYTMQVIDTNYSEFAMLFFKKTSSNVEYFKTTLYGRNKELSSELEDRFVHFAKSLGLTDDHITFLTPIDQCIDD</sequence>
<dbReference type="GO" id="GO:0097192">
    <property type="term" value="P:extrinsic apoptotic signaling pathway in absence of ligand"/>
    <property type="evidence" value="ECO:0007669"/>
    <property type="project" value="Ensembl"/>
</dbReference>
<evidence type="ECO:0000313" key="11">
    <source>
        <dbReference type="Proteomes" id="UP000081671"/>
    </source>
</evidence>
<dbReference type="Proteomes" id="UP000081671">
    <property type="component" value="Unplaced"/>
</dbReference>
<dbReference type="PROSITE" id="PS00213">
    <property type="entry name" value="LIPOCALIN"/>
    <property type="match status" value="1"/>
</dbReference>
<evidence type="ECO:0000256" key="8">
    <source>
        <dbReference type="RuleBase" id="RU003695"/>
    </source>
</evidence>
<dbReference type="InterPro" id="IPR000566">
    <property type="entry name" value="Lipocln_cytosolic_FA-bd_dom"/>
</dbReference>
<accession>A0A1S3FKE2</accession>
<proteinExistence type="inferred from homology"/>
<evidence type="ECO:0000256" key="2">
    <source>
        <dbReference type="ARBA" id="ARBA00006889"/>
    </source>
</evidence>
<feature type="chain" id="PRO_5010479305" evidence="9">
    <location>
        <begin position="22"/>
        <end position="193"/>
    </location>
</feature>
<evidence type="ECO:0000313" key="14">
    <source>
        <dbReference type="RefSeq" id="XP_012876802.1"/>
    </source>
</evidence>
<keyword evidence="3" id="KW-0813">Transport</keyword>
<dbReference type="GO" id="GO:0140315">
    <property type="term" value="F:iron ion sequestering activity"/>
    <property type="evidence" value="ECO:0007669"/>
    <property type="project" value="Ensembl"/>
</dbReference>
<dbReference type="RefSeq" id="XP_012876801.1">
    <property type="nucleotide sequence ID" value="XM_013021347.1"/>
</dbReference>
<dbReference type="GO" id="GO:0015891">
    <property type="term" value="P:siderophore transport"/>
    <property type="evidence" value="ECO:0007669"/>
    <property type="project" value="Ensembl"/>
</dbReference>
<dbReference type="InterPro" id="IPR012674">
    <property type="entry name" value="Calycin"/>
</dbReference>
<dbReference type="InterPro" id="IPR002345">
    <property type="entry name" value="Lipocalin"/>
</dbReference>
<dbReference type="RefSeq" id="XP_012876800.1">
    <property type="nucleotide sequence ID" value="XM_013021346.1"/>
</dbReference>
<feature type="domain" description="Lipocalin/cytosolic fatty-acid binding" evidence="10">
    <location>
        <begin position="44"/>
        <end position="185"/>
    </location>
</feature>
<dbReference type="OMA" id="IDKCIDD"/>
<dbReference type="PRINTS" id="PR01275">
    <property type="entry name" value="NGELATINASE"/>
</dbReference>
<comment type="similarity">
    <text evidence="2 8">Belongs to the calycin superfamily. Lipocalin family.</text>
</comment>
<dbReference type="GO" id="GO:0045087">
    <property type="term" value="P:innate immune response"/>
    <property type="evidence" value="ECO:0007669"/>
    <property type="project" value="Ensembl"/>
</dbReference>
<organism evidence="11 12">
    <name type="scientific">Dipodomys ordii</name>
    <name type="common">Ord's kangaroo rat</name>
    <dbReference type="NCBI Taxonomy" id="10020"/>
    <lineage>
        <taxon>Eukaryota</taxon>
        <taxon>Metazoa</taxon>
        <taxon>Chordata</taxon>
        <taxon>Craniata</taxon>
        <taxon>Vertebrata</taxon>
        <taxon>Euteleostomi</taxon>
        <taxon>Mammalia</taxon>
        <taxon>Eutheria</taxon>
        <taxon>Euarchontoglires</taxon>
        <taxon>Glires</taxon>
        <taxon>Rodentia</taxon>
        <taxon>Castorimorpha</taxon>
        <taxon>Heteromyidae</taxon>
        <taxon>Dipodomyinae</taxon>
        <taxon>Dipodomys</taxon>
    </lineage>
</organism>
<dbReference type="OrthoDB" id="9048943at2759"/>
<dbReference type="STRING" id="10020.ENSDORP00000013008"/>
<evidence type="ECO:0000259" key="10">
    <source>
        <dbReference type="Pfam" id="PF00061"/>
    </source>
</evidence>
<gene>
    <name evidence="12 13 14" type="primary">Lcn2</name>
</gene>
<evidence type="ECO:0000256" key="4">
    <source>
        <dbReference type="ARBA" id="ARBA00022525"/>
    </source>
</evidence>
<dbReference type="GO" id="GO:0042742">
    <property type="term" value="P:defense response to bacterium"/>
    <property type="evidence" value="ECO:0007669"/>
    <property type="project" value="Ensembl"/>
</dbReference>
<dbReference type="PANTHER" id="PTHR11430:SF13">
    <property type="entry name" value="NEUTROPHIL GELATINASE-ASSOCIATED LIPOCALIN"/>
    <property type="match status" value="1"/>
</dbReference>
<keyword evidence="7" id="KW-0325">Glycoprotein</keyword>
<feature type="signal peptide" evidence="9">
    <location>
        <begin position="1"/>
        <end position="21"/>
    </location>
</feature>
<dbReference type="InterPro" id="IPR022272">
    <property type="entry name" value="Lipocalin_CS"/>
</dbReference>
<dbReference type="KEGG" id="dord:105989359"/>
<reference evidence="12 13" key="1">
    <citation type="submission" date="2025-04" db="UniProtKB">
        <authorList>
            <consortium name="RefSeq"/>
        </authorList>
    </citation>
    <scope>IDENTIFICATION</scope>
    <source>
        <tissue evidence="12 13">Kidney</tissue>
    </source>
</reference>
<dbReference type="InterPro" id="IPR003087">
    <property type="entry name" value="LCN2/LCN12"/>
</dbReference>
<evidence type="ECO:0000256" key="7">
    <source>
        <dbReference type="ARBA" id="ARBA00023180"/>
    </source>
</evidence>
<dbReference type="GO" id="GO:0005615">
    <property type="term" value="C:extracellular space"/>
    <property type="evidence" value="ECO:0007669"/>
    <property type="project" value="Ensembl"/>
</dbReference>